<evidence type="ECO:0000256" key="1">
    <source>
        <dbReference type="SAM" id="MobiDB-lite"/>
    </source>
</evidence>
<sequence>MNTDEQTPNPLVGDVAGAAGTPDALEARHTAQRDNPAVDPALSREHRVGRGVEWVRPTDLMARTGSRMAGAGIDFQAEIARRSRHAATTSARALAVRARRLAVRARRLPPVSAFGRGHADRATTRDAVGIP</sequence>
<feature type="region of interest" description="Disordered" evidence="1">
    <location>
        <begin position="1"/>
        <end position="45"/>
    </location>
</feature>
<dbReference type="AlphaFoldDB" id="A0A344URV2"/>
<name>A0A344URV2_9ACTN</name>
<reference evidence="2 3" key="1">
    <citation type="submission" date="2017-12" db="EMBL/GenBank/DDBJ databases">
        <title>The whole genome sequence of the Acidipropionibacterium virtanenii sp. nov. type strain JS278.</title>
        <authorList>
            <person name="Laine P."/>
            <person name="Deptula P."/>
            <person name="Varmanen P."/>
            <person name="Auvinen P."/>
        </authorList>
    </citation>
    <scope>NUCLEOTIDE SEQUENCE [LARGE SCALE GENOMIC DNA]</scope>
    <source>
        <strain evidence="2 3">JS278</strain>
    </source>
</reference>
<accession>A0A344URV2</accession>
<proteinExistence type="predicted"/>
<gene>
    <name evidence="2" type="ORF">JS278_00813</name>
</gene>
<dbReference type="KEGG" id="acij:JS278_00813"/>
<dbReference type="EMBL" id="CP025198">
    <property type="protein sequence ID" value="AXE38000.1"/>
    <property type="molecule type" value="Genomic_DNA"/>
</dbReference>
<evidence type="ECO:0000313" key="2">
    <source>
        <dbReference type="EMBL" id="AXE38000.1"/>
    </source>
</evidence>
<organism evidence="2 3">
    <name type="scientific">Acidipropionibacterium virtanenii</name>
    <dbReference type="NCBI Taxonomy" id="2057246"/>
    <lineage>
        <taxon>Bacteria</taxon>
        <taxon>Bacillati</taxon>
        <taxon>Actinomycetota</taxon>
        <taxon>Actinomycetes</taxon>
        <taxon>Propionibacteriales</taxon>
        <taxon>Propionibacteriaceae</taxon>
        <taxon>Acidipropionibacterium</taxon>
    </lineage>
</organism>
<evidence type="ECO:0000313" key="3">
    <source>
        <dbReference type="Proteomes" id="UP000251995"/>
    </source>
</evidence>
<dbReference type="Proteomes" id="UP000251995">
    <property type="component" value="Chromosome"/>
</dbReference>
<protein>
    <submittedName>
        <fullName evidence="2">Uncharacterized protein</fullName>
    </submittedName>
</protein>
<keyword evidence="3" id="KW-1185">Reference proteome</keyword>